<dbReference type="STRING" id="694327.DFW101_1156"/>
<dbReference type="InterPro" id="IPR032466">
    <property type="entry name" value="Metal_Hydrolase"/>
</dbReference>
<dbReference type="Proteomes" id="UP000004662">
    <property type="component" value="Chromosome"/>
</dbReference>
<sequence length="289" mass="32591">MERMLSGEKVRRKVFDVHNHIGFMEGFKYYGLPEPVNPTVYCDNDRAAKIKIMDQLGVDRAIVMSNYGIPDPSQPFGLNAVVLDACAHPDKRILGGVWFSPSVKMQEANEAAMKLAGEPGIKVLKATCLLGGTWNPEEWDEDTKKMWEGIIDVCASHDHVFHLHTSPGGGSDVSNCIKFVKAYGKRVKVHVVHCGGGVSGHIKFIPEFIKFVKEGYKVYTDTSWAVGFCNRYLFDEIEKNGVGDDRVMFSSDEPWSDFWSEYYKFEGLGISEELKNKLFWENAEKLYGV</sequence>
<dbReference type="OrthoDB" id="149172at2"/>
<evidence type="ECO:0000313" key="3">
    <source>
        <dbReference type="Proteomes" id="UP000004662"/>
    </source>
</evidence>
<evidence type="ECO:0000313" key="2">
    <source>
        <dbReference type="EMBL" id="EHJ47166.1"/>
    </source>
</evidence>
<dbReference type="EMBL" id="CM001368">
    <property type="protein sequence ID" value="EHJ47166.1"/>
    <property type="molecule type" value="Genomic_DNA"/>
</dbReference>
<dbReference type="SUPFAM" id="SSF51556">
    <property type="entry name" value="Metallo-dependent hydrolases"/>
    <property type="match status" value="1"/>
</dbReference>
<dbReference type="eggNOG" id="COG2159">
    <property type="taxonomic scope" value="Bacteria"/>
</dbReference>
<dbReference type="HOGENOM" id="CLU_1021735_0_0_7"/>
<dbReference type="Gene3D" id="3.20.20.140">
    <property type="entry name" value="Metal-dependent hydrolases"/>
    <property type="match status" value="1"/>
</dbReference>
<feature type="domain" description="Amidohydrolase-related" evidence="1">
    <location>
        <begin position="60"/>
        <end position="288"/>
    </location>
</feature>
<accession>G7Q7L3</accession>
<dbReference type="Pfam" id="PF04909">
    <property type="entry name" value="Amidohydro_2"/>
    <property type="match status" value="1"/>
</dbReference>
<name>G7Q7L3_9BACT</name>
<dbReference type="CDD" id="cd01292">
    <property type="entry name" value="metallo-dependent_hydrolases"/>
    <property type="match status" value="1"/>
</dbReference>
<reference evidence="3" key="1">
    <citation type="journal article" date="2015" name="Genome Announc.">
        <title>High-Quality Draft Genome Sequence of Desulfovibrio carbinoliphilus FW-101-2B, an Organic Acid-Oxidizing Sulfate-Reducing Bacterium Isolated from Uranium(VI)-Contaminated Groundwater.</title>
        <authorList>
            <person name="Ramsay B.D."/>
            <person name="Hwang C."/>
            <person name="Woo H.L."/>
            <person name="Carroll S.L."/>
            <person name="Lucas S."/>
            <person name="Han J."/>
            <person name="Lapidus A.L."/>
            <person name="Cheng J.F."/>
            <person name="Goodwin L.A."/>
            <person name="Pitluck S."/>
            <person name="Peters L."/>
            <person name="Chertkov O."/>
            <person name="Held B."/>
            <person name="Detter J.C."/>
            <person name="Han C.S."/>
            <person name="Tapia R."/>
            <person name="Land M.L."/>
            <person name="Hauser L.J."/>
            <person name="Kyrpides N.C."/>
            <person name="Ivanova N.N."/>
            <person name="Mikhailova N."/>
            <person name="Pagani I."/>
            <person name="Woyke T."/>
            <person name="Arkin A.P."/>
            <person name="Dehal P."/>
            <person name="Chivian D."/>
            <person name="Criddle C.S."/>
            <person name="Wu W."/>
            <person name="Chakraborty R."/>
            <person name="Hazen T.C."/>
            <person name="Fields M.W."/>
        </authorList>
    </citation>
    <scope>NUCLEOTIDE SEQUENCE [LARGE SCALE GENOMIC DNA]</scope>
    <source>
        <strain evidence="3">FW-101-2B</strain>
    </source>
</reference>
<keyword evidence="3" id="KW-1185">Reference proteome</keyword>
<proteinExistence type="predicted"/>
<dbReference type="AlphaFoldDB" id="G7Q7L3"/>
<gene>
    <name evidence="2" type="ORF">DFW101_1156</name>
</gene>
<protein>
    <submittedName>
        <fullName evidence="2">Amidohydrolase 2</fullName>
    </submittedName>
</protein>
<dbReference type="RefSeq" id="WP_009180578.1">
    <property type="nucleotide sequence ID" value="NZ_CM001368.1"/>
</dbReference>
<dbReference type="GO" id="GO:0016787">
    <property type="term" value="F:hydrolase activity"/>
    <property type="evidence" value="ECO:0007669"/>
    <property type="project" value="UniProtKB-KW"/>
</dbReference>
<dbReference type="InterPro" id="IPR006680">
    <property type="entry name" value="Amidohydro-rel"/>
</dbReference>
<evidence type="ECO:0000259" key="1">
    <source>
        <dbReference type="Pfam" id="PF04909"/>
    </source>
</evidence>
<organism evidence="2 3">
    <name type="scientific">Solidesulfovibrio carbinoliphilus subsp. oakridgensis</name>
    <dbReference type="NCBI Taxonomy" id="694327"/>
    <lineage>
        <taxon>Bacteria</taxon>
        <taxon>Pseudomonadati</taxon>
        <taxon>Thermodesulfobacteriota</taxon>
        <taxon>Desulfovibrionia</taxon>
        <taxon>Desulfovibrionales</taxon>
        <taxon>Desulfovibrionaceae</taxon>
        <taxon>Solidesulfovibrio</taxon>
    </lineage>
</organism>